<organism evidence="1">
    <name type="scientific">marine sediment metagenome</name>
    <dbReference type="NCBI Taxonomy" id="412755"/>
    <lineage>
        <taxon>unclassified sequences</taxon>
        <taxon>metagenomes</taxon>
        <taxon>ecological metagenomes</taxon>
    </lineage>
</organism>
<dbReference type="EMBL" id="LAZR01068366">
    <property type="protein sequence ID" value="KKK49768.1"/>
    <property type="molecule type" value="Genomic_DNA"/>
</dbReference>
<accession>A0A0F8VZH6</accession>
<sequence>MYWLILANGVKAVVLATNLTLAMCEAKATAINNDYHYAEVWAYCERLEVADG</sequence>
<gene>
    <name evidence="1" type="ORF">LCGC14_3131710</name>
</gene>
<name>A0A0F8VZH6_9ZZZZ</name>
<proteinExistence type="predicted"/>
<reference evidence="1" key="1">
    <citation type="journal article" date="2015" name="Nature">
        <title>Complex archaea that bridge the gap between prokaryotes and eukaryotes.</title>
        <authorList>
            <person name="Spang A."/>
            <person name="Saw J.H."/>
            <person name="Jorgensen S.L."/>
            <person name="Zaremba-Niedzwiedzka K."/>
            <person name="Martijn J."/>
            <person name="Lind A.E."/>
            <person name="van Eijk R."/>
            <person name="Schleper C."/>
            <person name="Guy L."/>
            <person name="Ettema T.J."/>
        </authorList>
    </citation>
    <scope>NUCLEOTIDE SEQUENCE</scope>
</reference>
<protein>
    <submittedName>
        <fullName evidence="1">Uncharacterized protein</fullName>
    </submittedName>
</protein>
<dbReference type="AlphaFoldDB" id="A0A0F8VZH6"/>
<evidence type="ECO:0000313" key="1">
    <source>
        <dbReference type="EMBL" id="KKK49768.1"/>
    </source>
</evidence>
<comment type="caution">
    <text evidence="1">The sequence shown here is derived from an EMBL/GenBank/DDBJ whole genome shotgun (WGS) entry which is preliminary data.</text>
</comment>